<keyword evidence="3" id="KW-1185">Reference proteome</keyword>
<evidence type="ECO:0000313" key="2">
    <source>
        <dbReference type="EMBL" id="PBK84307.1"/>
    </source>
</evidence>
<reference evidence="3" key="1">
    <citation type="journal article" date="2017" name="Nat. Ecol. Evol.">
        <title>Genome expansion and lineage-specific genetic innovations in the forest pathogenic fungi Armillaria.</title>
        <authorList>
            <person name="Sipos G."/>
            <person name="Prasanna A.N."/>
            <person name="Walter M.C."/>
            <person name="O'Connor E."/>
            <person name="Balint B."/>
            <person name="Krizsan K."/>
            <person name="Kiss B."/>
            <person name="Hess J."/>
            <person name="Varga T."/>
            <person name="Slot J."/>
            <person name="Riley R."/>
            <person name="Boka B."/>
            <person name="Rigling D."/>
            <person name="Barry K."/>
            <person name="Lee J."/>
            <person name="Mihaltcheva S."/>
            <person name="LaButti K."/>
            <person name="Lipzen A."/>
            <person name="Waldron R."/>
            <person name="Moloney N.M."/>
            <person name="Sperisen C."/>
            <person name="Kredics L."/>
            <person name="Vagvoelgyi C."/>
            <person name="Patrignani A."/>
            <person name="Fitzpatrick D."/>
            <person name="Nagy I."/>
            <person name="Doyle S."/>
            <person name="Anderson J.B."/>
            <person name="Grigoriev I.V."/>
            <person name="Gueldener U."/>
            <person name="Muensterkoetter M."/>
            <person name="Nagy L.G."/>
        </authorList>
    </citation>
    <scope>NUCLEOTIDE SEQUENCE [LARGE SCALE GENOMIC DNA]</scope>
    <source>
        <strain evidence="3">Ar21-2</strain>
    </source>
</reference>
<dbReference type="Proteomes" id="UP000217790">
    <property type="component" value="Unassembled WGS sequence"/>
</dbReference>
<organism evidence="2 3">
    <name type="scientific">Armillaria gallica</name>
    <name type="common">Bulbous honey fungus</name>
    <name type="synonym">Armillaria bulbosa</name>
    <dbReference type="NCBI Taxonomy" id="47427"/>
    <lineage>
        <taxon>Eukaryota</taxon>
        <taxon>Fungi</taxon>
        <taxon>Dikarya</taxon>
        <taxon>Basidiomycota</taxon>
        <taxon>Agaricomycotina</taxon>
        <taxon>Agaricomycetes</taxon>
        <taxon>Agaricomycetidae</taxon>
        <taxon>Agaricales</taxon>
        <taxon>Marasmiineae</taxon>
        <taxon>Physalacriaceae</taxon>
        <taxon>Armillaria</taxon>
    </lineage>
</organism>
<feature type="compositionally biased region" description="Low complexity" evidence="1">
    <location>
        <begin position="70"/>
        <end position="83"/>
    </location>
</feature>
<feature type="region of interest" description="Disordered" evidence="1">
    <location>
        <begin position="338"/>
        <end position="366"/>
    </location>
</feature>
<proteinExistence type="predicted"/>
<sequence length="366" mass="40997">MAGKISFRSSFRSNFSRPLFWTCSPPLLPQHASTSTTSIETETKTIRKDLQTLKLTPTLLQPLDKDSSSDDNLLPPDLSKLDPGQIYKTEVTDEDKSWVEGHHDELMEALPAWETASVPLLDGCWKQPDIQIYDKGPPDEEDDEAVKKSYSYLTMVLEVGYSESAADLDLNITRALCLTEGKLFLGICVKIGKSEVPDLTLTTFVYMPGSVKPRHQAQREGIKAVYYGEHTRYTLFMAIGTTDVKEDDEIDINSHGSDQDLNIKEGFFKQKWANFEAPALTISAMKLWEALVETKEDTVALKEDMKCIKEAGTTGTPRGEDLKKHALRVAFLESGLEDELGPRKRKKSKPIGTSNSRMKRSNSRGK</sequence>
<feature type="compositionally biased region" description="Basic residues" evidence="1">
    <location>
        <begin position="357"/>
        <end position="366"/>
    </location>
</feature>
<evidence type="ECO:0000313" key="3">
    <source>
        <dbReference type="Proteomes" id="UP000217790"/>
    </source>
</evidence>
<accession>A0A2H3D5F2</accession>
<evidence type="ECO:0000256" key="1">
    <source>
        <dbReference type="SAM" id="MobiDB-lite"/>
    </source>
</evidence>
<dbReference type="EMBL" id="KZ293699">
    <property type="protein sequence ID" value="PBK84307.1"/>
    <property type="molecule type" value="Genomic_DNA"/>
</dbReference>
<dbReference type="InParanoid" id="A0A2H3D5F2"/>
<gene>
    <name evidence="2" type="ORF">ARMGADRAFT_1037234</name>
</gene>
<name>A0A2H3D5F2_ARMGA</name>
<dbReference type="AlphaFoldDB" id="A0A2H3D5F2"/>
<dbReference type="OrthoDB" id="3109052at2759"/>
<feature type="region of interest" description="Disordered" evidence="1">
    <location>
        <begin position="61"/>
        <end position="86"/>
    </location>
</feature>
<protein>
    <submittedName>
        <fullName evidence="2">Uncharacterized protein</fullName>
    </submittedName>
</protein>